<name>A0A183SE15_SCHSO</name>
<dbReference type="EMBL" id="UYSU01032258">
    <property type="protein sequence ID" value="VDL88848.1"/>
    <property type="molecule type" value="Genomic_DNA"/>
</dbReference>
<accession>A0A183SE15</accession>
<evidence type="ECO:0000313" key="2">
    <source>
        <dbReference type="Proteomes" id="UP000275846"/>
    </source>
</evidence>
<proteinExistence type="predicted"/>
<evidence type="ECO:0000313" key="3">
    <source>
        <dbReference type="WBParaSite" id="SSLN_0000255001-mRNA-1"/>
    </source>
</evidence>
<organism evidence="3">
    <name type="scientific">Schistocephalus solidus</name>
    <name type="common">Tapeworm</name>
    <dbReference type="NCBI Taxonomy" id="70667"/>
    <lineage>
        <taxon>Eukaryota</taxon>
        <taxon>Metazoa</taxon>
        <taxon>Spiralia</taxon>
        <taxon>Lophotrochozoa</taxon>
        <taxon>Platyhelminthes</taxon>
        <taxon>Cestoda</taxon>
        <taxon>Eucestoda</taxon>
        <taxon>Diphyllobothriidea</taxon>
        <taxon>Diphyllobothriidae</taxon>
        <taxon>Schistocephalus</taxon>
    </lineage>
</organism>
<dbReference type="Proteomes" id="UP000275846">
    <property type="component" value="Unassembled WGS sequence"/>
</dbReference>
<sequence>MYLFLLENVSGSEAKPHPCMFLTTPGAPYLLQFQINVLDVNDEPPRFKPPWENYPDSQAKAVLVNGISTPPGTRVFQVEAIDPDVTADLVYTWTPGREVDTQGRFYISPTSLKTVTPCMGEGGWMMTMLDTSSRQLSEIRIIMCLALKVEVPNVSNRGDSTDILWNDEQTSMVPPSVILHPSQPQSLPD</sequence>
<evidence type="ECO:0000313" key="1">
    <source>
        <dbReference type="EMBL" id="VDL88848.1"/>
    </source>
</evidence>
<dbReference type="SUPFAM" id="SSF49313">
    <property type="entry name" value="Cadherin-like"/>
    <property type="match status" value="1"/>
</dbReference>
<dbReference type="OrthoDB" id="6279454at2759"/>
<protein>
    <submittedName>
        <fullName evidence="3">Cadherin domain-containing protein</fullName>
    </submittedName>
</protein>
<dbReference type="InterPro" id="IPR015919">
    <property type="entry name" value="Cadherin-like_sf"/>
</dbReference>
<keyword evidence="2" id="KW-1185">Reference proteome</keyword>
<dbReference type="CDD" id="cd11304">
    <property type="entry name" value="Cadherin_repeat"/>
    <property type="match status" value="1"/>
</dbReference>
<reference evidence="1 2" key="2">
    <citation type="submission" date="2018-11" db="EMBL/GenBank/DDBJ databases">
        <authorList>
            <consortium name="Pathogen Informatics"/>
        </authorList>
    </citation>
    <scope>NUCLEOTIDE SEQUENCE [LARGE SCALE GENOMIC DNA]</scope>
    <source>
        <strain evidence="1 2">NST_G2</strain>
    </source>
</reference>
<gene>
    <name evidence="1" type="ORF">SSLN_LOCUS2463</name>
</gene>
<dbReference type="AlphaFoldDB" id="A0A183SE15"/>
<dbReference type="Gene3D" id="2.60.40.60">
    <property type="entry name" value="Cadherins"/>
    <property type="match status" value="1"/>
</dbReference>
<dbReference type="WBParaSite" id="SSLN_0000255001-mRNA-1">
    <property type="protein sequence ID" value="SSLN_0000255001-mRNA-1"/>
    <property type="gene ID" value="SSLN_0000255001"/>
</dbReference>
<reference evidence="3" key="1">
    <citation type="submission" date="2016-06" db="UniProtKB">
        <authorList>
            <consortium name="WormBaseParasite"/>
        </authorList>
    </citation>
    <scope>IDENTIFICATION</scope>
</reference>
<dbReference type="GO" id="GO:0016020">
    <property type="term" value="C:membrane"/>
    <property type="evidence" value="ECO:0007669"/>
    <property type="project" value="InterPro"/>
</dbReference>
<dbReference type="GO" id="GO:0005509">
    <property type="term" value="F:calcium ion binding"/>
    <property type="evidence" value="ECO:0007669"/>
    <property type="project" value="InterPro"/>
</dbReference>